<evidence type="ECO:0000313" key="3">
    <source>
        <dbReference type="EMBL" id="EGB14454.1"/>
    </source>
</evidence>
<dbReference type="eggNOG" id="COG2014">
    <property type="taxonomic scope" value="Bacteria"/>
</dbReference>
<dbReference type="STRING" id="641491.DND132_1245"/>
<organism evidence="3 4">
    <name type="scientific">Pseudodesulfovibrio mercurii</name>
    <dbReference type="NCBI Taxonomy" id="641491"/>
    <lineage>
        <taxon>Bacteria</taxon>
        <taxon>Pseudomonadati</taxon>
        <taxon>Thermodesulfobacteriota</taxon>
        <taxon>Desulfovibrionia</taxon>
        <taxon>Desulfovibrionales</taxon>
        <taxon>Desulfovibrionaceae</taxon>
    </lineage>
</organism>
<gene>
    <name evidence="3" type="ORF">DND132_1245</name>
</gene>
<dbReference type="Pfam" id="PF04016">
    <property type="entry name" value="DUF364"/>
    <property type="match status" value="1"/>
</dbReference>
<dbReference type="InterPro" id="IPR025251">
    <property type="entry name" value="DUF4213"/>
</dbReference>
<dbReference type="EMBL" id="CP003220">
    <property type="protein sequence ID" value="EGB14454.1"/>
    <property type="molecule type" value="Genomic_DNA"/>
</dbReference>
<dbReference type="InterPro" id="IPR007161">
    <property type="entry name" value="DUF364"/>
</dbReference>
<dbReference type="AlphaFoldDB" id="F0JCF6"/>
<dbReference type="RefSeq" id="WP_014321882.1">
    <property type="nucleotide sequence ID" value="NC_016803.1"/>
</dbReference>
<feature type="domain" description="DUF4213" evidence="2">
    <location>
        <begin position="9"/>
        <end position="91"/>
    </location>
</feature>
<dbReference type="Gene3D" id="3.40.50.11590">
    <property type="match status" value="1"/>
</dbReference>
<sequence>MGICGQLVETMQTQAEGRFLENLTIGLGYTAVCTDDGGVGVAYTPESNKGGCSVLPPNEEYEGRPASEVLELLLSNSALHRTIGLALVNALNHAQARTLPEDRNNSVLFDALGIVRGTRVAMVGHFAPIVARLEERGSLVEVVDRGKGLGDEQRFTERLESWAEVAIVTSTSIINNTLDDLLARMGKDVRVALMGPSTPLLKAPFQGKVRLLAGTVPMDSEATLRAVRQAKGTPVIQKFSRKPLLVVA</sequence>
<protein>
    <submittedName>
        <fullName evidence="3">Putative cytoplasmic protein</fullName>
    </submittedName>
</protein>
<dbReference type="Pfam" id="PF13938">
    <property type="entry name" value="DUF4213"/>
    <property type="match status" value="1"/>
</dbReference>
<feature type="domain" description="Putative heavy-metal chelation" evidence="1">
    <location>
        <begin position="109"/>
        <end position="244"/>
    </location>
</feature>
<keyword evidence="4" id="KW-1185">Reference proteome</keyword>
<name>F0JCF6_9BACT</name>
<dbReference type="HOGENOM" id="CLU_076326_1_1_7"/>
<evidence type="ECO:0000259" key="2">
    <source>
        <dbReference type="Pfam" id="PF13938"/>
    </source>
</evidence>
<proteinExistence type="predicted"/>
<reference evidence="3 4" key="1">
    <citation type="journal article" date="2011" name="J. Bacteriol.">
        <title>Genome sequence of the mercury-methylating strain Desulfovibrio desulfuricans ND132.</title>
        <authorList>
            <person name="Brown S.D."/>
            <person name="Gilmour C.C."/>
            <person name="Kucken A.M."/>
            <person name="Wall J.D."/>
            <person name="Elias D.A."/>
            <person name="Brandt C.C."/>
            <person name="Podar M."/>
            <person name="Chertkov O."/>
            <person name="Held B."/>
            <person name="Bruce D.C."/>
            <person name="Detter J.C."/>
            <person name="Tapia R."/>
            <person name="Han C.S."/>
            <person name="Goodwin L.A."/>
            <person name="Cheng J.F."/>
            <person name="Pitluck S."/>
            <person name="Woyke T."/>
            <person name="Mikhailova N."/>
            <person name="Ivanova N.N."/>
            <person name="Han J."/>
            <person name="Lucas S."/>
            <person name="Lapidus A.L."/>
            <person name="Land M.L."/>
            <person name="Hauser L.J."/>
            <person name="Palumbo A.V."/>
        </authorList>
    </citation>
    <scope>NUCLEOTIDE SEQUENCE [LARGE SCALE GENOMIC DNA]</scope>
    <source>
        <strain evidence="3 4">ND132</strain>
    </source>
</reference>
<dbReference type="Proteomes" id="UP000007845">
    <property type="component" value="Chromosome"/>
</dbReference>
<dbReference type="KEGG" id="ddn:DND132_1245"/>
<evidence type="ECO:0000313" key="4">
    <source>
        <dbReference type="Proteomes" id="UP000007845"/>
    </source>
</evidence>
<dbReference type="Gene3D" id="3.30.390.100">
    <property type="match status" value="1"/>
</dbReference>
<dbReference type="SUPFAM" id="SSF159713">
    <property type="entry name" value="Dhaf3308-like"/>
    <property type="match status" value="1"/>
</dbReference>
<accession>F0JCF6</accession>
<dbReference type="OrthoDB" id="9806942at2"/>
<evidence type="ECO:0000259" key="1">
    <source>
        <dbReference type="Pfam" id="PF04016"/>
    </source>
</evidence>
<dbReference type="SMR" id="F0JCF6"/>